<dbReference type="OMA" id="KIPLQSC"/>
<dbReference type="AlphaFoldDB" id="W6Q2E3"/>
<evidence type="ECO:0000313" key="3">
    <source>
        <dbReference type="Proteomes" id="UP000030686"/>
    </source>
</evidence>
<dbReference type="OrthoDB" id="5296964at2759"/>
<accession>W6Q2E3</accession>
<sequence>MPSRGPTIRSQAHSTPRDRRHDHGRHYELHLQICKPQGGVIHWMLVTRHPHSQSCTRLHSTGYMGNRNLEIEYNKRFDSWSVESTHLLGEIHRDNIHTVEAEAREVPLQSCQLWACYLMLRLERRGLLAEGTFDHYMNCYEHKREENYGPGHDHHHHVCPVHGR</sequence>
<dbReference type="STRING" id="1365484.W6Q2E3"/>
<reference evidence="2" key="1">
    <citation type="journal article" date="2014" name="Nat. Commun.">
        <title>Multiple recent horizontal transfers of a large genomic region in cheese making fungi.</title>
        <authorList>
            <person name="Cheeseman K."/>
            <person name="Ropars J."/>
            <person name="Renault P."/>
            <person name="Dupont J."/>
            <person name="Gouzy J."/>
            <person name="Branca A."/>
            <person name="Abraham A.L."/>
            <person name="Ceppi M."/>
            <person name="Conseiller E."/>
            <person name="Debuchy R."/>
            <person name="Malagnac F."/>
            <person name="Goarin A."/>
            <person name="Silar P."/>
            <person name="Lacoste S."/>
            <person name="Sallet E."/>
            <person name="Bensimon A."/>
            <person name="Giraud T."/>
            <person name="Brygoo Y."/>
        </authorList>
    </citation>
    <scope>NUCLEOTIDE SEQUENCE [LARGE SCALE GENOMIC DNA]</scope>
    <source>
        <strain evidence="2">FM164</strain>
    </source>
</reference>
<evidence type="ECO:0000313" key="2">
    <source>
        <dbReference type="EMBL" id="CDM30480.1"/>
    </source>
</evidence>
<evidence type="ECO:0000256" key="1">
    <source>
        <dbReference type="SAM" id="MobiDB-lite"/>
    </source>
</evidence>
<protein>
    <submittedName>
        <fullName evidence="2">Genomic scaffold, ProqFM164S02</fullName>
    </submittedName>
</protein>
<dbReference type="EMBL" id="HG792016">
    <property type="protein sequence ID" value="CDM30480.1"/>
    <property type="molecule type" value="Genomic_DNA"/>
</dbReference>
<organism evidence="2 3">
    <name type="scientific">Penicillium roqueforti (strain FM164)</name>
    <dbReference type="NCBI Taxonomy" id="1365484"/>
    <lineage>
        <taxon>Eukaryota</taxon>
        <taxon>Fungi</taxon>
        <taxon>Dikarya</taxon>
        <taxon>Ascomycota</taxon>
        <taxon>Pezizomycotina</taxon>
        <taxon>Eurotiomycetes</taxon>
        <taxon>Eurotiomycetidae</taxon>
        <taxon>Eurotiales</taxon>
        <taxon>Aspergillaceae</taxon>
        <taxon>Penicillium</taxon>
    </lineage>
</organism>
<gene>
    <name evidence="2" type="ORF">PROQFM164_S02g000629</name>
</gene>
<keyword evidence="3" id="KW-1185">Reference proteome</keyword>
<dbReference type="Proteomes" id="UP000030686">
    <property type="component" value="Unassembled WGS sequence"/>
</dbReference>
<feature type="region of interest" description="Disordered" evidence="1">
    <location>
        <begin position="1"/>
        <end position="22"/>
    </location>
</feature>
<name>W6Q2E3_PENRF</name>
<proteinExistence type="predicted"/>